<keyword evidence="2" id="KW-0560">Oxidoreductase</keyword>
<dbReference type="InterPro" id="IPR013740">
    <property type="entry name" value="Redoxin"/>
</dbReference>
<dbReference type="CDD" id="cd03017">
    <property type="entry name" value="PRX_BCP"/>
    <property type="match status" value="1"/>
</dbReference>
<evidence type="ECO:0000313" key="2">
    <source>
        <dbReference type="EMBL" id="MFD0884426.1"/>
    </source>
</evidence>
<gene>
    <name evidence="2" type="ORF">ACFQ08_07645</name>
</gene>
<dbReference type="InterPro" id="IPR036249">
    <property type="entry name" value="Thioredoxin-like_sf"/>
</dbReference>
<name>A0ABW3DKK7_9ACTN</name>
<dbReference type="EMBL" id="JBHTHX010000164">
    <property type="protein sequence ID" value="MFD0884426.1"/>
    <property type="molecule type" value="Genomic_DNA"/>
</dbReference>
<comment type="caution">
    <text evidence="2">The sequence shown here is derived from an EMBL/GenBank/DDBJ whole genome shotgun (WGS) entry which is preliminary data.</text>
</comment>
<evidence type="ECO:0000313" key="3">
    <source>
        <dbReference type="Proteomes" id="UP001597024"/>
    </source>
</evidence>
<organism evidence="2 3">
    <name type="scientific">Streptosporangium algeriense</name>
    <dbReference type="NCBI Taxonomy" id="1682748"/>
    <lineage>
        <taxon>Bacteria</taxon>
        <taxon>Bacillati</taxon>
        <taxon>Actinomycetota</taxon>
        <taxon>Actinomycetes</taxon>
        <taxon>Streptosporangiales</taxon>
        <taxon>Streptosporangiaceae</taxon>
        <taxon>Streptosporangium</taxon>
    </lineage>
</organism>
<accession>A0ABW3DKK7</accession>
<evidence type="ECO:0000259" key="1">
    <source>
        <dbReference type="Pfam" id="PF08534"/>
    </source>
</evidence>
<dbReference type="SUPFAM" id="SSF52833">
    <property type="entry name" value="Thioredoxin-like"/>
    <property type="match status" value="1"/>
</dbReference>
<protein>
    <submittedName>
        <fullName evidence="2">Peroxiredoxin</fullName>
        <ecNumber evidence="2">1.11.1.24</ecNumber>
    </submittedName>
</protein>
<dbReference type="Proteomes" id="UP001597024">
    <property type="component" value="Unassembled WGS sequence"/>
</dbReference>
<dbReference type="Pfam" id="PF08534">
    <property type="entry name" value="Redoxin"/>
    <property type="match status" value="1"/>
</dbReference>
<dbReference type="EC" id="1.11.1.24" evidence="2"/>
<feature type="domain" description="Redoxin" evidence="1">
    <location>
        <begin position="29"/>
        <end position="185"/>
    </location>
</feature>
<keyword evidence="3" id="KW-1185">Reference proteome</keyword>
<reference evidence="3" key="1">
    <citation type="journal article" date="2019" name="Int. J. Syst. Evol. Microbiol.">
        <title>The Global Catalogue of Microorganisms (GCM) 10K type strain sequencing project: providing services to taxonomists for standard genome sequencing and annotation.</title>
        <authorList>
            <consortium name="The Broad Institute Genomics Platform"/>
            <consortium name="The Broad Institute Genome Sequencing Center for Infectious Disease"/>
            <person name="Wu L."/>
            <person name="Ma J."/>
        </authorList>
    </citation>
    <scope>NUCLEOTIDE SEQUENCE [LARGE SCALE GENOMIC DNA]</scope>
    <source>
        <strain evidence="3">CCUG 62974</strain>
    </source>
</reference>
<sequence length="206" mass="22853">MRSRHNPNLLPADLPRPADDGACAHLTGLQIPSTPLTGTDGRTHNLAARSWEGWVVVFAYPRTGQEGQEPPGGEEAWNAIPGARGCTPQCVAYSGRLEEFTRLGVTVYGLSTQDTGYQREAVRRLRLGYELLSDADLTLARSLRLPTFEVAGQVLLRRHTLFLHNGLIQHVRYPVFPPDQDAAQAIAWLRWLQEPPCRTGVKILQP</sequence>
<proteinExistence type="predicted"/>
<dbReference type="GO" id="GO:0140824">
    <property type="term" value="F:thioredoxin-dependent peroxiredoxin activity"/>
    <property type="evidence" value="ECO:0007669"/>
    <property type="project" value="UniProtKB-EC"/>
</dbReference>
<keyword evidence="2" id="KW-0575">Peroxidase</keyword>
<dbReference type="Gene3D" id="3.40.30.10">
    <property type="entry name" value="Glutaredoxin"/>
    <property type="match status" value="1"/>
</dbReference>